<dbReference type="InterPro" id="IPR014729">
    <property type="entry name" value="Rossmann-like_a/b/a_fold"/>
</dbReference>
<evidence type="ECO:0000259" key="2">
    <source>
        <dbReference type="Pfam" id="PF02698"/>
    </source>
</evidence>
<dbReference type="PANTHER" id="PTHR30336">
    <property type="entry name" value="INNER MEMBRANE PROTEIN, PROBABLE PERMEASE"/>
    <property type="match status" value="1"/>
</dbReference>
<evidence type="ECO:0000256" key="1">
    <source>
        <dbReference type="SAM" id="Phobius"/>
    </source>
</evidence>
<keyword evidence="1" id="KW-0472">Membrane</keyword>
<feature type="transmembrane region" description="Helical" evidence="1">
    <location>
        <begin position="137"/>
        <end position="161"/>
    </location>
</feature>
<keyword evidence="4" id="KW-1185">Reference proteome</keyword>
<dbReference type="EMBL" id="JAGGLU010000005">
    <property type="protein sequence ID" value="MBP2057948.1"/>
    <property type="molecule type" value="Genomic_DNA"/>
</dbReference>
<accession>A0ABS4ME39</accession>
<feature type="domain" description="DUF218" evidence="2">
    <location>
        <begin position="177"/>
        <end position="317"/>
    </location>
</feature>
<gene>
    <name evidence="3" type="ORF">J2Z60_001123</name>
</gene>
<dbReference type="Proteomes" id="UP001519292">
    <property type="component" value="Unassembled WGS sequence"/>
</dbReference>
<protein>
    <submittedName>
        <fullName evidence="3">Uncharacterized SAM-binding protein YcdF (DUF218 family)</fullName>
    </submittedName>
</protein>
<feature type="transmembrane region" description="Helical" evidence="1">
    <location>
        <begin position="64"/>
        <end position="94"/>
    </location>
</feature>
<dbReference type="PANTHER" id="PTHR30336:SF4">
    <property type="entry name" value="ENVELOPE BIOGENESIS FACTOR ELYC"/>
    <property type="match status" value="1"/>
</dbReference>
<dbReference type="Gene3D" id="3.40.50.620">
    <property type="entry name" value="HUPs"/>
    <property type="match status" value="1"/>
</dbReference>
<feature type="transmembrane region" description="Helical" evidence="1">
    <location>
        <begin position="106"/>
        <end position="125"/>
    </location>
</feature>
<dbReference type="InterPro" id="IPR051599">
    <property type="entry name" value="Cell_Envelope_Assoc"/>
</dbReference>
<feature type="transmembrane region" description="Helical" evidence="1">
    <location>
        <begin position="328"/>
        <end position="348"/>
    </location>
</feature>
<reference evidence="3 4" key="1">
    <citation type="submission" date="2021-03" db="EMBL/GenBank/DDBJ databases">
        <title>Genomic Encyclopedia of Type Strains, Phase IV (KMG-IV): sequencing the most valuable type-strain genomes for metagenomic binning, comparative biology and taxonomic classification.</title>
        <authorList>
            <person name="Goeker M."/>
        </authorList>
    </citation>
    <scope>NUCLEOTIDE SEQUENCE [LARGE SCALE GENOMIC DNA]</scope>
    <source>
        <strain evidence="3 4">DSM 101872</strain>
    </source>
</reference>
<proteinExistence type="predicted"/>
<keyword evidence="1" id="KW-0812">Transmembrane</keyword>
<name>A0ABS4ME39_9LACO</name>
<dbReference type="RefSeq" id="WP_209686689.1">
    <property type="nucleotide sequence ID" value="NZ_JAGGLU010000005.1"/>
</dbReference>
<dbReference type="CDD" id="cd06259">
    <property type="entry name" value="YdcF-like"/>
    <property type="match status" value="1"/>
</dbReference>
<evidence type="ECO:0000313" key="4">
    <source>
        <dbReference type="Proteomes" id="UP001519292"/>
    </source>
</evidence>
<organism evidence="3 4">
    <name type="scientific">Lactobacillus colini</name>
    <dbReference type="NCBI Taxonomy" id="1819254"/>
    <lineage>
        <taxon>Bacteria</taxon>
        <taxon>Bacillati</taxon>
        <taxon>Bacillota</taxon>
        <taxon>Bacilli</taxon>
        <taxon>Lactobacillales</taxon>
        <taxon>Lactobacillaceae</taxon>
        <taxon>Lactobacillus</taxon>
    </lineage>
</organism>
<evidence type="ECO:0000313" key="3">
    <source>
        <dbReference type="EMBL" id="MBP2057948.1"/>
    </source>
</evidence>
<keyword evidence="1" id="KW-1133">Transmembrane helix</keyword>
<feature type="transmembrane region" description="Helical" evidence="1">
    <location>
        <begin position="6"/>
        <end position="24"/>
    </location>
</feature>
<dbReference type="InterPro" id="IPR003848">
    <property type="entry name" value="DUF218"/>
</dbReference>
<comment type="caution">
    <text evidence="3">The sequence shown here is derived from an EMBL/GenBank/DDBJ whole genome shotgun (WGS) entry which is preliminary data.</text>
</comment>
<sequence length="352" mass="40441">MVKVLGLIFVLFLLTLASFIYVLFHERRTLWSGMTFTATLMMLMIWILVLLTDITDLYYKQNQWVLNIFIFGLLAILLSIALFIFIIIVMFVYNGIKIIFKEGNHWTNYLSLGFGIFLIFFIFGYPNIVGRIYINDWVTYIYAFIILSTLYILYIMVMYIFTAWVNLINRRHPHLNYVVVLGAGLINGDQVSPLLANRIKRGVEIMKKNPGSKIILSGGQGKNELIPEAAAMATYAKQTLGISDKEMILEKKSRTTNENIKFSHQLMPADAKFCLVTNSYHVYRALVLAKKQGLKCIGYGAKTKWYFTLNAFIREFIAYIVITKRLQITMVSLIGLLCLIAAIFDNIINNLH</sequence>
<feature type="transmembrane region" description="Helical" evidence="1">
    <location>
        <begin position="31"/>
        <end position="52"/>
    </location>
</feature>
<dbReference type="Pfam" id="PF02698">
    <property type="entry name" value="DUF218"/>
    <property type="match status" value="1"/>
</dbReference>